<reference evidence="2 3" key="1">
    <citation type="journal article" date="2017" name="Int. J. Parasitol.">
        <title>The genome of the protozoan parasite Cystoisospora suis and a reverse vaccinology approach to identify vaccine candidates.</title>
        <authorList>
            <person name="Palmieri N."/>
            <person name="Shrestha A."/>
            <person name="Ruttkowski B."/>
            <person name="Beck T."/>
            <person name="Vogl C."/>
            <person name="Tomley F."/>
            <person name="Blake D.P."/>
            <person name="Joachim A."/>
        </authorList>
    </citation>
    <scope>NUCLEOTIDE SEQUENCE [LARGE SCALE GENOMIC DNA]</scope>
    <source>
        <strain evidence="2 3">Wien I</strain>
    </source>
</reference>
<dbReference type="AlphaFoldDB" id="A0A2C6JYF4"/>
<feature type="compositionally biased region" description="Basic and acidic residues" evidence="1">
    <location>
        <begin position="51"/>
        <end position="60"/>
    </location>
</feature>
<accession>A0A2C6JYF4</accession>
<organism evidence="2 3">
    <name type="scientific">Cystoisospora suis</name>
    <dbReference type="NCBI Taxonomy" id="483139"/>
    <lineage>
        <taxon>Eukaryota</taxon>
        <taxon>Sar</taxon>
        <taxon>Alveolata</taxon>
        <taxon>Apicomplexa</taxon>
        <taxon>Conoidasida</taxon>
        <taxon>Coccidia</taxon>
        <taxon>Eucoccidiorida</taxon>
        <taxon>Eimeriorina</taxon>
        <taxon>Sarcocystidae</taxon>
        <taxon>Cystoisospora</taxon>
    </lineage>
</organism>
<dbReference type="GeneID" id="94430165"/>
<feature type="region of interest" description="Disordered" evidence="1">
    <location>
        <begin position="31"/>
        <end position="101"/>
    </location>
</feature>
<comment type="caution">
    <text evidence="2">The sequence shown here is derived from an EMBL/GenBank/DDBJ whole genome shotgun (WGS) entry which is preliminary data.</text>
</comment>
<name>A0A2C6JYF4_9APIC</name>
<feature type="region of interest" description="Disordered" evidence="1">
    <location>
        <begin position="131"/>
        <end position="169"/>
    </location>
</feature>
<sequence length="169" mass="18575">SAPVSFPVLAAVTTSPSGHLPLLVCLAADPEEDPLRYPPSHQPDWHHHHHDPGTRGEEGRPSSSAVRTPQQVTTEQPPRGTNVRELGVKQGDRKGKEAGDRVLTTMLRHRSASSLVADPSRSFFRFKLSPSAVERRGRIRRSTGGAGLERRKAKERSVSKSEGAPSRRW</sequence>
<feature type="compositionally biased region" description="Polar residues" evidence="1">
    <location>
        <begin position="61"/>
        <end position="76"/>
    </location>
</feature>
<feature type="compositionally biased region" description="Basic and acidic residues" evidence="1">
    <location>
        <begin position="148"/>
        <end position="159"/>
    </location>
</feature>
<dbReference type="EMBL" id="MIGC01003494">
    <property type="protein sequence ID" value="PHJ19371.1"/>
    <property type="molecule type" value="Genomic_DNA"/>
</dbReference>
<dbReference type="RefSeq" id="XP_067921072.1">
    <property type="nucleotide sequence ID" value="XM_068066954.1"/>
</dbReference>
<dbReference type="Proteomes" id="UP000221165">
    <property type="component" value="Unassembled WGS sequence"/>
</dbReference>
<evidence type="ECO:0000313" key="3">
    <source>
        <dbReference type="Proteomes" id="UP000221165"/>
    </source>
</evidence>
<feature type="non-terminal residue" evidence="2">
    <location>
        <position position="169"/>
    </location>
</feature>
<keyword evidence="3" id="KW-1185">Reference proteome</keyword>
<proteinExistence type="predicted"/>
<feature type="non-terminal residue" evidence="2">
    <location>
        <position position="1"/>
    </location>
</feature>
<feature type="compositionally biased region" description="Basic and acidic residues" evidence="1">
    <location>
        <begin position="86"/>
        <end position="100"/>
    </location>
</feature>
<evidence type="ECO:0000256" key="1">
    <source>
        <dbReference type="SAM" id="MobiDB-lite"/>
    </source>
</evidence>
<protein>
    <submittedName>
        <fullName evidence="2">Uncharacterized protein</fullName>
    </submittedName>
</protein>
<dbReference type="VEuPathDB" id="ToxoDB:CSUI_006802"/>
<gene>
    <name evidence="2" type="ORF">CSUI_006802</name>
</gene>
<evidence type="ECO:0000313" key="2">
    <source>
        <dbReference type="EMBL" id="PHJ19371.1"/>
    </source>
</evidence>